<reference evidence="2 3" key="1">
    <citation type="journal article" date="2019" name="PLoS Genet.">
        <title>Convergent evolution of linked mating-type loci in basidiomycete fungi.</title>
        <authorList>
            <person name="Sun S."/>
            <person name="Coelho M.A."/>
            <person name="Heitman J."/>
            <person name="Nowrousian M."/>
        </authorList>
    </citation>
    <scope>NUCLEOTIDE SEQUENCE [LARGE SCALE GENOMIC DNA]</scope>
    <source>
        <strain evidence="2 3">CBS 4282</strain>
    </source>
</reference>
<evidence type="ECO:0000256" key="1">
    <source>
        <dbReference type="SAM" id="MobiDB-lite"/>
    </source>
</evidence>
<accession>A0A7D8YY60</accession>
<dbReference type="OrthoDB" id="2538319at2759"/>
<dbReference type="PANTHER" id="PTHR20923:SF1">
    <property type="entry name" value="G PATCH DOMAIN AND ANKYRIN REPEAT-CONTAINING PROTEIN 1"/>
    <property type="match status" value="1"/>
</dbReference>
<feature type="compositionally biased region" description="Gly residues" evidence="1">
    <location>
        <begin position="232"/>
        <end position="242"/>
    </location>
</feature>
<keyword evidence="3" id="KW-1185">Reference proteome</keyword>
<dbReference type="EMBL" id="QKWK01000003">
    <property type="protein sequence ID" value="TXT12911.1"/>
    <property type="molecule type" value="Genomic_DNA"/>
</dbReference>
<feature type="compositionally biased region" description="Acidic residues" evidence="1">
    <location>
        <begin position="272"/>
        <end position="282"/>
    </location>
</feature>
<dbReference type="Proteomes" id="UP000473826">
    <property type="component" value="Unassembled WGS sequence"/>
</dbReference>
<gene>
    <name evidence="2" type="ORF">VHUM_01312</name>
</gene>
<proteinExistence type="predicted"/>
<evidence type="ECO:0000313" key="3">
    <source>
        <dbReference type="Proteomes" id="UP000473826"/>
    </source>
</evidence>
<dbReference type="PANTHER" id="PTHR20923">
    <property type="entry name" value="BAT4 PROTEIN-RELATED"/>
    <property type="match status" value="1"/>
</dbReference>
<feature type="region of interest" description="Disordered" evidence="1">
    <location>
        <begin position="179"/>
        <end position="368"/>
    </location>
</feature>
<evidence type="ECO:0008006" key="4">
    <source>
        <dbReference type="Google" id="ProtNLM"/>
    </source>
</evidence>
<dbReference type="AlphaFoldDB" id="A0A7D8YY60"/>
<feature type="region of interest" description="Disordered" evidence="1">
    <location>
        <begin position="114"/>
        <end position="163"/>
    </location>
</feature>
<dbReference type="InterPro" id="IPR039146">
    <property type="entry name" value="GPANK1"/>
</dbReference>
<feature type="compositionally biased region" description="Basic and acidic residues" evidence="1">
    <location>
        <begin position="350"/>
        <end position="361"/>
    </location>
</feature>
<organism evidence="2 3">
    <name type="scientific">Vanrija humicola</name>
    <name type="common">Yeast</name>
    <name type="synonym">Cryptococcus humicola</name>
    <dbReference type="NCBI Taxonomy" id="5417"/>
    <lineage>
        <taxon>Eukaryota</taxon>
        <taxon>Fungi</taxon>
        <taxon>Dikarya</taxon>
        <taxon>Basidiomycota</taxon>
        <taxon>Agaricomycotina</taxon>
        <taxon>Tremellomycetes</taxon>
        <taxon>Trichosporonales</taxon>
        <taxon>Trichosporonaceae</taxon>
        <taxon>Vanrija</taxon>
    </lineage>
</organism>
<name>A0A7D8YY60_VANHU</name>
<comment type="caution">
    <text evidence="2">The sequence shown here is derived from an EMBL/GenBank/DDBJ whole genome shotgun (WGS) entry which is preliminary data.</text>
</comment>
<evidence type="ECO:0000313" key="2">
    <source>
        <dbReference type="EMBL" id="TXT12911.1"/>
    </source>
</evidence>
<feature type="compositionally biased region" description="Low complexity" evidence="1">
    <location>
        <begin position="123"/>
        <end position="136"/>
    </location>
</feature>
<sequence>MDTRDDPPPPPRHRGLGFFPEAQVIRDPHPGARPADTPDAWTQWKDWHTNASGHGGRSRLPPVFVRAEGSYDELGRSVVDGYGVEVDAAGADEDEGAGKEKGADVADWYRALSGASTPRSSTPKAAVPAPAPVLAPRTEAGPSKPPDIAAPAPPPPAAAPAAPLRVHRSEWFIRRALASQAKATSAPAAPPPPRSSIGALLNIDAARPPPAPAPRYVLGPENAGYGRLTALGWGGGGLGRPVGGDVAAPPSGARQPVVDADGTVDLTGVPSDSDDGDDEDDAPPPPSGPGRTAPIATALKLDRAGLGRRGAPQPKVTHSAAEIDAAQRRAGRQRATQNGEMGKKQKVKWAQRERQERESRKRIAAMLR</sequence>
<protein>
    <recommendedName>
        <fullName evidence="4">G-patch domain-containing protein</fullName>
    </recommendedName>
</protein>